<evidence type="ECO:0000313" key="11">
    <source>
        <dbReference type="EMBL" id="GAA0765671.1"/>
    </source>
</evidence>
<evidence type="ECO:0000256" key="10">
    <source>
        <dbReference type="HAMAP-Rule" id="MF_01959"/>
    </source>
</evidence>
<keyword evidence="5 10" id="KW-0201">Cytochrome c-type biogenesis</keyword>
<keyword evidence="12" id="KW-1185">Reference proteome</keyword>
<protein>
    <recommendedName>
        <fullName evidence="10">Cytochrome c-type biogenesis protein CcmE</fullName>
    </recommendedName>
    <alternativeName>
        <fullName evidence="10">Cytochrome c maturation protein E</fullName>
    </alternativeName>
    <alternativeName>
        <fullName evidence="10">Heme chaperone CcmE</fullName>
    </alternativeName>
</protein>
<feature type="binding site" description="covalent" evidence="10">
    <location>
        <position position="123"/>
    </location>
    <ligand>
        <name>heme</name>
        <dbReference type="ChEBI" id="CHEBI:30413"/>
    </ligand>
</feature>
<keyword evidence="2 10" id="KW-0349">Heme</keyword>
<evidence type="ECO:0000256" key="1">
    <source>
        <dbReference type="ARBA" id="ARBA00004370"/>
    </source>
</evidence>
<keyword evidence="3 10" id="KW-0812">Transmembrane</keyword>
<keyword evidence="8 10" id="KW-0408">Iron</keyword>
<dbReference type="PANTHER" id="PTHR34128">
    <property type="entry name" value="CYTOCHROME C-TYPE BIOGENESIS PROTEIN CCME HOMOLOG, MITOCHONDRIAL"/>
    <property type="match status" value="1"/>
</dbReference>
<comment type="caution">
    <text evidence="11">The sequence shown here is derived from an EMBL/GenBank/DDBJ whole genome shotgun (WGS) entry which is preliminary data.</text>
</comment>
<keyword evidence="7 10" id="KW-1133">Transmembrane helix</keyword>
<evidence type="ECO:0000256" key="9">
    <source>
        <dbReference type="ARBA" id="ARBA00023136"/>
    </source>
</evidence>
<dbReference type="RefSeq" id="WP_141291817.1">
    <property type="nucleotide sequence ID" value="NZ_BAAAEW010000042.1"/>
</dbReference>
<evidence type="ECO:0000256" key="7">
    <source>
        <dbReference type="ARBA" id="ARBA00022989"/>
    </source>
</evidence>
<comment type="similarity">
    <text evidence="10">Belongs to the CcmE/CycJ family.</text>
</comment>
<keyword evidence="4 10" id="KW-0479">Metal-binding</keyword>
<accession>A0ABN1KG19</accession>
<proteinExistence type="inferred from homology"/>
<sequence>MSPRQRRFAIWAAVLMLAGAAVALALNAFQQNLVFYLTPSELSARPQADNNALRIGGYVQPGSLQREADSLAVRFVLADADHTLVVHYRGVLPDLFTEGKGAIVQGRLAADGSLQAQEVLAKHDENYTPPGLAPANPASAP</sequence>
<dbReference type="EMBL" id="BAAAEW010000042">
    <property type="protein sequence ID" value="GAA0765671.1"/>
    <property type="molecule type" value="Genomic_DNA"/>
</dbReference>
<dbReference type="Gene3D" id="2.40.50.140">
    <property type="entry name" value="Nucleic acid-binding proteins"/>
    <property type="match status" value="1"/>
</dbReference>
<evidence type="ECO:0000313" key="12">
    <source>
        <dbReference type="Proteomes" id="UP001500279"/>
    </source>
</evidence>
<dbReference type="Pfam" id="PF03100">
    <property type="entry name" value="CcmE"/>
    <property type="match status" value="1"/>
</dbReference>
<organism evidence="11 12">
    <name type="scientific">Ideonella azotifigens</name>
    <dbReference type="NCBI Taxonomy" id="513160"/>
    <lineage>
        <taxon>Bacteria</taxon>
        <taxon>Pseudomonadati</taxon>
        <taxon>Pseudomonadota</taxon>
        <taxon>Betaproteobacteria</taxon>
        <taxon>Burkholderiales</taxon>
        <taxon>Sphaerotilaceae</taxon>
        <taxon>Ideonella</taxon>
    </lineage>
</organism>
<evidence type="ECO:0000256" key="8">
    <source>
        <dbReference type="ARBA" id="ARBA00023004"/>
    </source>
</evidence>
<keyword evidence="9 10" id="KW-0472">Membrane</keyword>
<gene>
    <name evidence="10 11" type="primary">ccmE</name>
    <name evidence="10" type="synonym">cycJ</name>
    <name evidence="11" type="ORF">GCM10009107_53020</name>
</gene>
<comment type="subcellular location">
    <subcellularLocation>
        <location evidence="10">Cell membrane</location>
        <topology evidence="10">Single-pass type II membrane protein</topology>
    </subcellularLocation>
    <subcellularLocation>
        <location evidence="1">Membrane</location>
    </subcellularLocation>
</comment>
<keyword evidence="6 10" id="KW-0735">Signal-anchor</keyword>
<evidence type="ECO:0000256" key="4">
    <source>
        <dbReference type="ARBA" id="ARBA00022723"/>
    </source>
</evidence>
<dbReference type="SUPFAM" id="SSF82093">
    <property type="entry name" value="Heme chaperone CcmE"/>
    <property type="match status" value="1"/>
</dbReference>
<evidence type="ECO:0000256" key="2">
    <source>
        <dbReference type="ARBA" id="ARBA00022617"/>
    </source>
</evidence>
<name>A0ABN1KG19_9BURK</name>
<keyword evidence="10" id="KW-1003">Cell membrane</keyword>
<dbReference type="InterPro" id="IPR004329">
    <property type="entry name" value="CcmE"/>
</dbReference>
<dbReference type="NCBIfam" id="NF009727">
    <property type="entry name" value="PRK13254.1-1"/>
    <property type="match status" value="1"/>
</dbReference>
<dbReference type="PANTHER" id="PTHR34128:SF2">
    <property type="entry name" value="CYTOCHROME C-TYPE BIOGENESIS PROTEIN CCME HOMOLOG, MITOCHONDRIAL"/>
    <property type="match status" value="1"/>
</dbReference>
<feature type="topological domain" description="Cytoplasmic" evidence="10">
    <location>
        <begin position="1"/>
        <end position="7"/>
    </location>
</feature>
<dbReference type="Proteomes" id="UP001500279">
    <property type="component" value="Unassembled WGS sequence"/>
</dbReference>
<dbReference type="HAMAP" id="MF_01959">
    <property type="entry name" value="CcmE"/>
    <property type="match status" value="1"/>
</dbReference>
<reference evidence="11 12" key="1">
    <citation type="journal article" date="2019" name="Int. J. Syst. Evol. Microbiol.">
        <title>The Global Catalogue of Microorganisms (GCM) 10K type strain sequencing project: providing services to taxonomists for standard genome sequencing and annotation.</title>
        <authorList>
            <consortium name="The Broad Institute Genomics Platform"/>
            <consortium name="The Broad Institute Genome Sequencing Center for Infectious Disease"/>
            <person name="Wu L."/>
            <person name="Ma J."/>
        </authorList>
    </citation>
    <scope>NUCLEOTIDE SEQUENCE [LARGE SCALE GENOMIC DNA]</scope>
    <source>
        <strain evidence="11 12">JCM 15503</strain>
    </source>
</reference>
<evidence type="ECO:0000256" key="6">
    <source>
        <dbReference type="ARBA" id="ARBA00022968"/>
    </source>
</evidence>
<dbReference type="InterPro" id="IPR012340">
    <property type="entry name" value="NA-bd_OB-fold"/>
</dbReference>
<evidence type="ECO:0000256" key="3">
    <source>
        <dbReference type="ARBA" id="ARBA00022692"/>
    </source>
</evidence>
<dbReference type="InterPro" id="IPR036127">
    <property type="entry name" value="CcmE-like_sf"/>
</dbReference>
<comment type="function">
    <text evidence="10">Heme chaperone required for the biogenesis of c-type cytochromes. Transiently binds heme delivered by CcmC and transfers the heme to apo-cytochromes in a process facilitated by CcmF and CcmH.</text>
</comment>
<evidence type="ECO:0000256" key="5">
    <source>
        <dbReference type="ARBA" id="ARBA00022748"/>
    </source>
</evidence>
<feature type="topological domain" description="Extracellular" evidence="10">
    <location>
        <begin position="29"/>
        <end position="141"/>
    </location>
</feature>
<feature type="binding site" description="axial binding residue" evidence="10">
    <location>
        <position position="127"/>
    </location>
    <ligand>
        <name>heme</name>
        <dbReference type="ChEBI" id="CHEBI:30413"/>
    </ligand>
    <ligandPart>
        <name>Fe</name>
        <dbReference type="ChEBI" id="CHEBI:18248"/>
    </ligandPart>
</feature>